<comment type="caution">
    <text evidence="7">The sequence shown here is derived from an EMBL/GenBank/DDBJ whole genome shotgun (WGS) entry which is preliminary data.</text>
</comment>
<dbReference type="Gene3D" id="3.30.70.790">
    <property type="entry name" value="UreE, C-terminal domain"/>
    <property type="match status" value="1"/>
</dbReference>
<keyword evidence="4 5" id="KW-0143">Chaperone</keyword>
<evidence type="ECO:0000256" key="3">
    <source>
        <dbReference type="ARBA" id="ARBA00022596"/>
    </source>
</evidence>
<dbReference type="GO" id="GO:0065003">
    <property type="term" value="P:protein-containing complex assembly"/>
    <property type="evidence" value="ECO:0007669"/>
    <property type="project" value="InterPro"/>
</dbReference>
<dbReference type="Gene3D" id="2.60.260.20">
    <property type="entry name" value="Urease metallochaperone UreE, N-terminal domain"/>
    <property type="match status" value="1"/>
</dbReference>
<dbReference type="InterPro" id="IPR012406">
    <property type="entry name" value="UreE"/>
</dbReference>
<dbReference type="InterPro" id="IPR036118">
    <property type="entry name" value="UreE_N_sf"/>
</dbReference>
<accession>A0A8J7YZT7</accession>
<evidence type="ECO:0000256" key="1">
    <source>
        <dbReference type="ARBA" id="ARBA00004496"/>
    </source>
</evidence>
<proteinExistence type="inferred from homology"/>
<evidence type="ECO:0000313" key="8">
    <source>
        <dbReference type="Proteomes" id="UP000646053"/>
    </source>
</evidence>
<dbReference type="GO" id="GO:0019627">
    <property type="term" value="P:urea metabolic process"/>
    <property type="evidence" value="ECO:0007669"/>
    <property type="project" value="InterPro"/>
</dbReference>
<comment type="subcellular location">
    <subcellularLocation>
        <location evidence="1 5">Cytoplasm</location>
    </subcellularLocation>
</comment>
<keyword evidence="2 5" id="KW-0963">Cytoplasm</keyword>
<dbReference type="Proteomes" id="UP000646053">
    <property type="component" value="Unassembled WGS sequence"/>
</dbReference>
<dbReference type="GO" id="GO:0006457">
    <property type="term" value="P:protein folding"/>
    <property type="evidence" value="ECO:0007669"/>
    <property type="project" value="InterPro"/>
</dbReference>
<dbReference type="SUPFAM" id="SSF69287">
    <property type="entry name" value="Urease metallochaperone UreE, N-terminal domain"/>
    <property type="match status" value="1"/>
</dbReference>
<keyword evidence="3 5" id="KW-0533">Nickel</keyword>
<dbReference type="HAMAP" id="MF_00822">
    <property type="entry name" value="UreE"/>
    <property type="match status" value="1"/>
</dbReference>
<dbReference type="EMBL" id="WVIE01000009">
    <property type="protein sequence ID" value="NDJ17557.1"/>
    <property type="molecule type" value="Genomic_DNA"/>
</dbReference>
<comment type="function">
    <text evidence="5">Involved in urease metallocenter assembly. Binds nickel. Probably functions as a nickel donor during metallocenter assembly.</text>
</comment>
<feature type="domain" description="UreE urease accessory N-terminal" evidence="6">
    <location>
        <begin position="28"/>
        <end position="93"/>
    </location>
</feature>
<evidence type="ECO:0000259" key="6">
    <source>
        <dbReference type="SMART" id="SM00988"/>
    </source>
</evidence>
<evidence type="ECO:0000256" key="4">
    <source>
        <dbReference type="ARBA" id="ARBA00023186"/>
    </source>
</evidence>
<reference evidence="7" key="1">
    <citation type="submission" date="2019-12" db="EMBL/GenBank/DDBJ databases">
        <title>High-Quality draft genome sequences of three cyanobacteria isolated from the limestone walls of the Old Cathedral of Coimbra.</title>
        <authorList>
            <person name="Tiago I."/>
            <person name="Soares F."/>
            <person name="Portugal A."/>
        </authorList>
    </citation>
    <scope>NUCLEOTIDE SEQUENCE</scope>
    <source>
        <strain evidence="7">A</strain>
    </source>
</reference>
<dbReference type="Pfam" id="PF02814">
    <property type="entry name" value="UreE_N"/>
    <property type="match status" value="1"/>
</dbReference>
<dbReference type="CDD" id="cd00571">
    <property type="entry name" value="UreE"/>
    <property type="match status" value="1"/>
</dbReference>
<sequence>MTVTPTLNKSKLSNILIKRRNREGRAFVIVFTHRLAVVPHGKAHYRLSLTAEERLRSRYLCRGEDGQSVYLNLPRGTTLKDGDWLQSDSGDIAQICAKPEPVLTVTAKTALELLQAAYHLGNRHVSLEITDSALKLSPDPVLQDLLKHRGLHVVEEMVPFQPETGAYGHSH</sequence>
<evidence type="ECO:0000256" key="5">
    <source>
        <dbReference type="HAMAP-Rule" id="MF_00822"/>
    </source>
</evidence>
<protein>
    <recommendedName>
        <fullName evidence="5">Urease accessory protein UreE</fullName>
    </recommendedName>
</protein>
<comment type="similarity">
    <text evidence="5">Belongs to the UreE family.</text>
</comment>
<dbReference type="GO" id="GO:0016151">
    <property type="term" value="F:nickel cation binding"/>
    <property type="evidence" value="ECO:0007669"/>
    <property type="project" value="UniProtKB-UniRule"/>
</dbReference>
<dbReference type="AlphaFoldDB" id="A0A8J7YZT7"/>
<name>A0A8J7YZT7_9CYAN</name>
<dbReference type="NCBIfam" id="NF009751">
    <property type="entry name" value="PRK13261.1-1"/>
    <property type="match status" value="1"/>
</dbReference>
<dbReference type="GO" id="GO:0005737">
    <property type="term" value="C:cytoplasm"/>
    <property type="evidence" value="ECO:0007669"/>
    <property type="project" value="UniProtKB-SubCell"/>
</dbReference>
<evidence type="ECO:0000313" key="7">
    <source>
        <dbReference type="EMBL" id="NDJ17557.1"/>
    </source>
</evidence>
<dbReference type="InterPro" id="IPR007864">
    <property type="entry name" value="UreE_C_dom"/>
</dbReference>
<keyword evidence="8" id="KW-1185">Reference proteome</keyword>
<dbReference type="InterPro" id="IPR004029">
    <property type="entry name" value="UreE_N"/>
</dbReference>
<dbReference type="SMART" id="SM00988">
    <property type="entry name" value="UreE_N"/>
    <property type="match status" value="1"/>
</dbReference>
<dbReference type="SUPFAM" id="SSF69737">
    <property type="entry name" value="Urease metallochaperone UreE, C-terminal domain"/>
    <property type="match status" value="1"/>
</dbReference>
<evidence type="ECO:0000256" key="2">
    <source>
        <dbReference type="ARBA" id="ARBA00022490"/>
    </source>
</evidence>
<gene>
    <name evidence="5 7" type="primary">ureE</name>
    <name evidence="7" type="ORF">GS601_09685</name>
</gene>
<dbReference type="Pfam" id="PF05194">
    <property type="entry name" value="UreE_C"/>
    <property type="match status" value="1"/>
</dbReference>
<organism evidence="7 8">
    <name type="scientific">Myxacorys almedinensis A</name>
    <dbReference type="NCBI Taxonomy" id="2690445"/>
    <lineage>
        <taxon>Bacteria</taxon>
        <taxon>Bacillati</taxon>
        <taxon>Cyanobacteriota</taxon>
        <taxon>Cyanophyceae</taxon>
        <taxon>Leptolyngbyales</taxon>
        <taxon>Leptolyngbyaceae</taxon>
        <taxon>Myxacorys</taxon>
        <taxon>Myxacorys almedinensis</taxon>
    </lineage>
</organism>
<dbReference type="GO" id="GO:0051082">
    <property type="term" value="F:unfolded protein binding"/>
    <property type="evidence" value="ECO:0007669"/>
    <property type="project" value="UniProtKB-UniRule"/>
</dbReference>